<dbReference type="RefSeq" id="WP_067393238.1">
    <property type="nucleotide sequence ID" value="NZ_JXKH01000005.1"/>
</dbReference>
<dbReference type="InterPro" id="IPR018392">
    <property type="entry name" value="LysM"/>
</dbReference>
<dbReference type="Proteomes" id="UP000181884">
    <property type="component" value="Unassembled WGS sequence"/>
</dbReference>
<dbReference type="InterPro" id="IPR036779">
    <property type="entry name" value="LysM_dom_sf"/>
</dbReference>
<feature type="compositionally biased region" description="Low complexity" evidence="6">
    <location>
        <begin position="122"/>
        <end position="133"/>
    </location>
</feature>
<feature type="compositionally biased region" description="Low complexity" evidence="6">
    <location>
        <begin position="46"/>
        <end position="73"/>
    </location>
</feature>
<evidence type="ECO:0000256" key="2">
    <source>
        <dbReference type="ARBA" id="ARBA00022529"/>
    </source>
</evidence>
<keyword evidence="9" id="KW-1185">Reference proteome</keyword>
<dbReference type="Gene3D" id="3.10.350.10">
    <property type="entry name" value="LysM domain"/>
    <property type="match status" value="1"/>
</dbReference>
<dbReference type="SMART" id="SM00257">
    <property type="entry name" value="LysM"/>
    <property type="match status" value="1"/>
</dbReference>
<dbReference type="Pfam" id="PF01476">
    <property type="entry name" value="LysM"/>
    <property type="match status" value="1"/>
</dbReference>
<dbReference type="Gene3D" id="4.10.80.30">
    <property type="entry name" value="DNA polymerase, domain 6"/>
    <property type="match status" value="1"/>
</dbReference>
<dbReference type="PANTHER" id="PTHR33308:SF9">
    <property type="entry name" value="PEPTIDOGLYCAN HYDROLASE FLGJ"/>
    <property type="match status" value="1"/>
</dbReference>
<evidence type="ECO:0000256" key="4">
    <source>
        <dbReference type="ARBA" id="ARBA00022801"/>
    </source>
</evidence>
<gene>
    <name evidence="8" type="ORF">RU97_GL002058</name>
</gene>
<dbReference type="InterPro" id="IPR051056">
    <property type="entry name" value="Glycosyl_Hydrolase_73"/>
</dbReference>
<dbReference type="InterPro" id="IPR002901">
    <property type="entry name" value="MGlyc_endo_b_GlcNAc-like_dom"/>
</dbReference>
<evidence type="ECO:0000256" key="5">
    <source>
        <dbReference type="ARBA" id="ARBA00032108"/>
    </source>
</evidence>
<accession>A0A1L8RE66</accession>
<dbReference type="SMART" id="SM00047">
    <property type="entry name" value="LYZ2"/>
    <property type="match status" value="1"/>
</dbReference>
<proteinExistence type="inferred from homology"/>
<dbReference type="CDD" id="cd00118">
    <property type="entry name" value="LysM"/>
    <property type="match status" value="1"/>
</dbReference>
<feature type="compositionally biased region" description="Basic and acidic residues" evidence="6">
    <location>
        <begin position="134"/>
        <end position="179"/>
    </location>
</feature>
<comment type="caution">
    <text evidence="8">The sequence shown here is derived from an EMBL/GenBank/DDBJ whole genome shotgun (WGS) entry which is preliminary data.</text>
</comment>
<dbReference type="GO" id="GO:0042742">
    <property type="term" value="P:defense response to bacterium"/>
    <property type="evidence" value="ECO:0007669"/>
    <property type="project" value="UniProtKB-KW"/>
</dbReference>
<feature type="compositionally biased region" description="Polar residues" evidence="6">
    <location>
        <begin position="31"/>
        <end position="43"/>
    </location>
</feature>
<dbReference type="SUPFAM" id="SSF54106">
    <property type="entry name" value="LysM domain"/>
    <property type="match status" value="1"/>
</dbReference>
<feature type="compositionally biased region" description="Basic and acidic residues" evidence="6">
    <location>
        <begin position="92"/>
        <end position="121"/>
    </location>
</feature>
<feature type="region of interest" description="Disordered" evidence="6">
    <location>
        <begin position="385"/>
        <end position="417"/>
    </location>
</feature>
<organism evidence="8 9">
    <name type="scientific">Enterococcus canis</name>
    <dbReference type="NCBI Taxonomy" id="214095"/>
    <lineage>
        <taxon>Bacteria</taxon>
        <taxon>Bacillati</taxon>
        <taxon>Bacillota</taxon>
        <taxon>Bacilli</taxon>
        <taxon>Lactobacillales</taxon>
        <taxon>Enterococcaceae</taxon>
        <taxon>Enterococcus</taxon>
    </lineage>
</organism>
<evidence type="ECO:0000259" key="7">
    <source>
        <dbReference type="PROSITE" id="PS51782"/>
    </source>
</evidence>
<dbReference type="GO" id="GO:0031640">
    <property type="term" value="P:killing of cells of another organism"/>
    <property type="evidence" value="ECO:0007669"/>
    <property type="project" value="UniProtKB-KW"/>
</dbReference>
<dbReference type="Gene3D" id="1.10.530.10">
    <property type="match status" value="1"/>
</dbReference>
<keyword evidence="4" id="KW-0378">Hydrolase</keyword>
<evidence type="ECO:0000313" key="9">
    <source>
        <dbReference type="Proteomes" id="UP000181884"/>
    </source>
</evidence>
<feature type="region of interest" description="Disordered" evidence="6">
    <location>
        <begin position="31"/>
        <end position="179"/>
    </location>
</feature>
<dbReference type="Pfam" id="PF01832">
    <property type="entry name" value="Glucosaminidase"/>
    <property type="match status" value="1"/>
</dbReference>
<comment type="similarity">
    <text evidence="1">Belongs to the glycosyl hydrolase 73 family.</text>
</comment>
<feature type="domain" description="LysM" evidence="7">
    <location>
        <begin position="468"/>
        <end position="511"/>
    </location>
</feature>
<dbReference type="PANTHER" id="PTHR33308">
    <property type="entry name" value="PEPTIDOGLYCAN HYDROLASE FLGJ"/>
    <property type="match status" value="1"/>
</dbReference>
<dbReference type="PROSITE" id="PS51782">
    <property type="entry name" value="LYSM"/>
    <property type="match status" value="1"/>
</dbReference>
<dbReference type="GO" id="GO:0004040">
    <property type="term" value="F:amidase activity"/>
    <property type="evidence" value="ECO:0007669"/>
    <property type="project" value="InterPro"/>
</dbReference>
<feature type="compositionally biased region" description="Low complexity" evidence="6">
    <location>
        <begin position="82"/>
        <end position="91"/>
    </location>
</feature>
<reference evidence="8 9" key="1">
    <citation type="submission" date="2014-12" db="EMBL/GenBank/DDBJ databases">
        <title>Draft genome sequences of 29 type strains of Enterococci.</title>
        <authorList>
            <person name="Zhong Z."/>
            <person name="Sun Z."/>
            <person name="Liu W."/>
            <person name="Zhang W."/>
            <person name="Zhang H."/>
        </authorList>
    </citation>
    <scope>NUCLEOTIDE SEQUENCE [LARGE SCALE GENOMIC DNA]</scope>
    <source>
        <strain evidence="8 9">DSM 17029</strain>
    </source>
</reference>
<evidence type="ECO:0000313" key="8">
    <source>
        <dbReference type="EMBL" id="OJG17985.1"/>
    </source>
</evidence>
<dbReference type="AlphaFoldDB" id="A0A1L8RE66"/>
<keyword evidence="2" id="KW-0929">Antimicrobial</keyword>
<evidence type="ECO:0000256" key="6">
    <source>
        <dbReference type="SAM" id="MobiDB-lite"/>
    </source>
</evidence>
<keyword evidence="3" id="KW-0081">Bacteriolytic enzyme</keyword>
<name>A0A1L8RE66_9ENTE</name>
<evidence type="ECO:0000256" key="3">
    <source>
        <dbReference type="ARBA" id="ARBA00022638"/>
    </source>
</evidence>
<feature type="compositionally biased region" description="Acidic residues" evidence="6">
    <location>
        <begin position="391"/>
        <end position="402"/>
    </location>
</feature>
<dbReference type="STRING" id="214095.RU97_GL002058"/>
<evidence type="ECO:0000256" key="1">
    <source>
        <dbReference type="ARBA" id="ARBA00010266"/>
    </source>
</evidence>
<dbReference type="EMBL" id="JXKH01000005">
    <property type="protein sequence ID" value="OJG17985.1"/>
    <property type="molecule type" value="Genomic_DNA"/>
</dbReference>
<sequence>MENTTKQTLFHLGILGASVMTATTVGPQVQAEQVETTSSSLTATKELATTESVELVTETTETTEPSSSSTTETSQEKPPPTTTESSTSTKESSAESAKKPETSETKETTSTSKDKTKETTKETTTSTKGTTATTEKKQPVKQAADKQETSKDKKSQKKTTKETSKKEQSDKKKDDQKKEEEVFFVSPNYSTQAFIKTIANDAQDLAWKHDLYASVMIAQAILESGSGNSQLSAPPNYNLFGIKGYYEGATVRMKTAEHKKSGETYTITAGFRKYPSYRESLEDYVKLLRGGLDGSGSFYRGTWRSQTSGYQEVTKFLTGRYATDINYNKKLNAIIDAYGLTKYDGKPGKKAVKKVVVETNVLDKVTDKKVAEKEAAVETLKEPTLTQALETDTEYQPEYEEPETSKVEYEEESSENESLQAARVMREEEIRQMTLAPVIVDRNLETTHYLEQEHYMIKVEARRRKSSGYYEVQATDTLASIAKKFDISVSSLRAWNHLDQYFLTEGQLLSIVPPYFFMI</sequence>
<protein>
    <recommendedName>
        <fullName evidence="5">Peptidoglycan hydrolase</fullName>
    </recommendedName>
</protein>